<comment type="caution">
    <text evidence="1">The sequence shown here is derived from an EMBL/GenBank/DDBJ whole genome shotgun (WGS) entry which is preliminary data.</text>
</comment>
<evidence type="ECO:0000313" key="2">
    <source>
        <dbReference type="Proteomes" id="UP000018142"/>
    </source>
</evidence>
<gene>
    <name evidence="1" type="ORF">BN788_01586</name>
</gene>
<sequence>MLADKNNLDFDEEMGIPEKEVDERFVKAVEIAKEISRAKGKPTCEYDIEKKAPYLLYPDGHREYNVGK</sequence>
<protein>
    <submittedName>
        <fullName evidence="1">Uncharacterized protein</fullName>
    </submittedName>
</protein>
<proteinExistence type="predicted"/>
<reference evidence="1" key="1">
    <citation type="submission" date="2012-11" db="EMBL/GenBank/DDBJ databases">
        <title>Dependencies among metagenomic species, viruses, plasmids and units of genetic variation.</title>
        <authorList>
            <person name="Nielsen H.B."/>
            <person name="Almeida M."/>
            <person name="Juncker A.S."/>
            <person name="Rasmussen S."/>
            <person name="Li J."/>
            <person name="Sunagawa S."/>
            <person name="Plichta D."/>
            <person name="Gautier L."/>
            <person name="Le Chatelier E."/>
            <person name="Peletier E."/>
            <person name="Bonde I."/>
            <person name="Nielsen T."/>
            <person name="Manichanh C."/>
            <person name="Arumugam M."/>
            <person name="Batto J."/>
            <person name="Santos M.B.Q.D."/>
            <person name="Blom N."/>
            <person name="Borruel N."/>
            <person name="Burgdorf K.S."/>
            <person name="Boumezbeur F."/>
            <person name="Casellas F."/>
            <person name="Dore J."/>
            <person name="Guarner F."/>
            <person name="Hansen T."/>
            <person name="Hildebrand F."/>
            <person name="Kaas R.S."/>
            <person name="Kennedy S."/>
            <person name="Kristiansen K."/>
            <person name="Kultima J.R."/>
            <person name="Leonard P."/>
            <person name="Levenez F."/>
            <person name="Lund O."/>
            <person name="Moumen B."/>
            <person name="Le Paslier D."/>
            <person name="Pons N."/>
            <person name="Pedersen O."/>
            <person name="Prifti E."/>
            <person name="Qin J."/>
            <person name="Raes J."/>
            <person name="Tap J."/>
            <person name="Tims S."/>
            <person name="Ussery D.W."/>
            <person name="Yamada T."/>
            <person name="MetaHit consortium"/>
            <person name="Renault P."/>
            <person name="Sicheritz-Ponten T."/>
            <person name="Bork P."/>
            <person name="Wang J."/>
            <person name="Brunak S."/>
            <person name="Ehrlich S.D."/>
        </authorList>
    </citation>
    <scope>NUCLEOTIDE SEQUENCE [LARGE SCALE GENOMIC DNA]</scope>
</reference>
<organism evidence="1 2">
    <name type="scientific">[Eubacterium] siraeum CAG:80</name>
    <dbReference type="NCBI Taxonomy" id="1263080"/>
    <lineage>
        <taxon>Bacteria</taxon>
        <taxon>Bacillati</taxon>
        <taxon>Bacillota</taxon>
        <taxon>Clostridia</taxon>
        <taxon>Eubacteriales</taxon>
        <taxon>Oscillospiraceae</taxon>
        <taxon>Oscillospiraceae incertae sedis</taxon>
    </lineage>
</organism>
<dbReference type="AlphaFoldDB" id="R6SE72"/>
<name>R6SE72_9FIRM</name>
<evidence type="ECO:0000313" key="1">
    <source>
        <dbReference type="EMBL" id="CDC44902.1"/>
    </source>
</evidence>
<accession>R6SE72</accession>
<dbReference type="EMBL" id="CBFJ010000070">
    <property type="protein sequence ID" value="CDC44902.1"/>
    <property type="molecule type" value="Genomic_DNA"/>
</dbReference>
<dbReference type="Proteomes" id="UP000018142">
    <property type="component" value="Unassembled WGS sequence"/>
</dbReference>